<dbReference type="PANTHER" id="PTHR10587:SF134">
    <property type="entry name" value="SECRETED PROTEIN"/>
    <property type="match status" value="1"/>
</dbReference>
<evidence type="ECO:0000256" key="1">
    <source>
        <dbReference type="SAM" id="SignalP"/>
    </source>
</evidence>
<keyword evidence="3" id="KW-0378">Hydrolase</keyword>
<reference evidence="4" key="1">
    <citation type="submission" date="2015-10" db="EMBL/GenBank/DDBJ databases">
        <authorList>
            <person name="Luecker S."/>
            <person name="Luecker S."/>
        </authorList>
    </citation>
    <scope>NUCLEOTIDE SEQUENCE [LARGE SCALE GENOMIC DNA]</scope>
</reference>
<dbReference type="InterPro" id="IPR002509">
    <property type="entry name" value="NODB_dom"/>
</dbReference>
<dbReference type="GO" id="GO:0005975">
    <property type="term" value="P:carbohydrate metabolic process"/>
    <property type="evidence" value="ECO:0007669"/>
    <property type="project" value="InterPro"/>
</dbReference>
<gene>
    <name evidence="3" type="ORF">COMA2_20445</name>
</gene>
<feature type="chain" id="PRO_5006623960" evidence="1">
    <location>
        <begin position="25"/>
        <end position="239"/>
    </location>
</feature>
<dbReference type="GO" id="GO:0016810">
    <property type="term" value="F:hydrolase activity, acting on carbon-nitrogen (but not peptide) bonds"/>
    <property type="evidence" value="ECO:0007669"/>
    <property type="project" value="InterPro"/>
</dbReference>
<evidence type="ECO:0000313" key="4">
    <source>
        <dbReference type="Proteomes" id="UP000198736"/>
    </source>
</evidence>
<dbReference type="PROSITE" id="PS51677">
    <property type="entry name" value="NODB"/>
    <property type="match status" value="1"/>
</dbReference>
<name>A0A0S4LEZ6_9BACT</name>
<feature type="domain" description="NodB homology" evidence="2">
    <location>
        <begin position="40"/>
        <end position="225"/>
    </location>
</feature>
<evidence type="ECO:0000313" key="3">
    <source>
        <dbReference type="EMBL" id="CUS35791.1"/>
    </source>
</evidence>
<dbReference type="InterPro" id="IPR011330">
    <property type="entry name" value="Glyco_hydro/deAcase_b/a-brl"/>
</dbReference>
<keyword evidence="1" id="KW-0732">Signal</keyword>
<dbReference type="RefSeq" id="WP_175304516.1">
    <property type="nucleotide sequence ID" value="NZ_CZPZ01000012.1"/>
</dbReference>
<dbReference type="SUPFAM" id="SSF88713">
    <property type="entry name" value="Glycoside hydrolase/deacetylase"/>
    <property type="match status" value="1"/>
</dbReference>
<dbReference type="PANTHER" id="PTHR10587">
    <property type="entry name" value="GLYCOSYL TRANSFERASE-RELATED"/>
    <property type="match status" value="1"/>
</dbReference>
<protein>
    <submittedName>
        <fullName evidence="3">Putative Polysaccharide deacetylase</fullName>
        <ecNumber evidence="3">3.5.1.-</ecNumber>
    </submittedName>
</protein>
<feature type="signal peptide" evidence="1">
    <location>
        <begin position="1"/>
        <end position="24"/>
    </location>
</feature>
<accession>A0A0S4LEZ6</accession>
<sequence>MRRHVLRRLLIGLLSAAASWPFVPVDGVAQVIKSGPPTCPGVALTFDLCPVRKGPGYDRPLMDYLITHHIPATFFMSGKWIAKHEPEVNRLLGMEFFEVGTHGDVHAHLPMHNADEQRAEILGPVKILQDRYARPATLFRPPYGEYNDVTVAVTQLLGLQFIQWNIESGDPDPTLSAERILAKVAQRAKPGSIIVFHANGKGKQTRQVIEQLTSDILPRKGLRPMTVSELLNCTPPTHD</sequence>
<dbReference type="STRING" id="1742973.COMA2_20445"/>
<evidence type="ECO:0000259" key="2">
    <source>
        <dbReference type="PROSITE" id="PS51677"/>
    </source>
</evidence>
<dbReference type="Gene3D" id="3.20.20.370">
    <property type="entry name" value="Glycoside hydrolase/deacetylase"/>
    <property type="match status" value="1"/>
</dbReference>
<dbReference type="Pfam" id="PF01522">
    <property type="entry name" value="Polysacc_deac_1"/>
    <property type="match status" value="1"/>
</dbReference>
<dbReference type="AlphaFoldDB" id="A0A0S4LEZ6"/>
<dbReference type="Proteomes" id="UP000198736">
    <property type="component" value="Unassembled WGS sequence"/>
</dbReference>
<dbReference type="EC" id="3.5.1.-" evidence="3"/>
<dbReference type="InterPro" id="IPR050248">
    <property type="entry name" value="Polysacc_deacetylase_ArnD"/>
</dbReference>
<organism evidence="3 4">
    <name type="scientific">Candidatus Nitrospira nitrificans</name>
    <dbReference type="NCBI Taxonomy" id="1742973"/>
    <lineage>
        <taxon>Bacteria</taxon>
        <taxon>Pseudomonadati</taxon>
        <taxon>Nitrospirota</taxon>
        <taxon>Nitrospiria</taxon>
        <taxon>Nitrospirales</taxon>
        <taxon>Nitrospiraceae</taxon>
        <taxon>Nitrospira</taxon>
    </lineage>
</organism>
<proteinExistence type="predicted"/>
<dbReference type="EMBL" id="CZPZ01000012">
    <property type="protein sequence ID" value="CUS35791.1"/>
    <property type="molecule type" value="Genomic_DNA"/>
</dbReference>
<keyword evidence="4" id="KW-1185">Reference proteome</keyword>